<evidence type="ECO:0000313" key="3">
    <source>
        <dbReference type="EMBL" id="MEF2965789.1"/>
    </source>
</evidence>
<dbReference type="Pfam" id="PF00144">
    <property type="entry name" value="Beta-lactamase"/>
    <property type="match status" value="1"/>
</dbReference>
<dbReference type="InterPro" id="IPR012338">
    <property type="entry name" value="Beta-lactam/transpept-like"/>
</dbReference>
<keyword evidence="4" id="KW-1185">Reference proteome</keyword>
<dbReference type="InterPro" id="IPR001466">
    <property type="entry name" value="Beta-lactam-related"/>
</dbReference>
<evidence type="ECO:0000256" key="1">
    <source>
        <dbReference type="SAM" id="Phobius"/>
    </source>
</evidence>
<sequence>MESLDHQIPKLMNKYHVPGISIGIIHNSKVTNIKNYGYADKRAKETIHNDTYYQVGSISKSVTAWGIMKLVEQGELDLDKPVSQYLTRWKLPETAFKREITIRQLLSHTSGIAEQNYSGYKEFEDLPTLEQSLSGEAPHVQPIKMVAEPGTEYIYSGAGFTLLQLIIEEVSGTSFSQFMQGEILSPLGMNHSTFHWDQQVQKKIAKGYNLFAWPHDDRYFTEEAAAGLYTTVEDMANFVLASIYGTDENQLLSNDSLQLMYTPEKIGDTPTGYGLGHNVFSMLNGNTVITHNGMNIGWNSQYFVIPDRGEGIVILTNSEVGNLIISYIFSKWSEWQTGEVSTFYTKRQMINEIYTIAAFILSVILLIRVVFFIKKIKTRKRKFGLHVNNKQYLIILFKLIAPILFALAWWFLLYYPWYEGGWTAATVLPYEVIRVTYAVSAWCCYFALKALFVKEAILLKFDFKGDCL</sequence>
<dbReference type="InterPro" id="IPR050491">
    <property type="entry name" value="AmpC-like"/>
</dbReference>
<feature type="transmembrane region" description="Helical" evidence="1">
    <location>
        <begin position="353"/>
        <end position="371"/>
    </location>
</feature>
<dbReference type="SUPFAM" id="SSF56601">
    <property type="entry name" value="beta-lactamase/transpeptidase-like"/>
    <property type="match status" value="1"/>
</dbReference>
<reference evidence="3 4" key="1">
    <citation type="submission" date="2024-02" db="EMBL/GenBank/DDBJ databases">
        <title>A nitrogen-fixing paenibacillus bacterium.</title>
        <authorList>
            <person name="Zhang W.L."/>
            <person name="Chen S.F."/>
        </authorList>
    </citation>
    <scope>NUCLEOTIDE SEQUENCE [LARGE SCALE GENOMIC DNA]</scope>
    <source>
        <strain evidence="3 4">M1</strain>
    </source>
</reference>
<dbReference type="RefSeq" id="WP_331846020.1">
    <property type="nucleotide sequence ID" value="NZ_JAZHPZ010000003.1"/>
</dbReference>
<gene>
    <name evidence="3" type="ORF">V3851_08105</name>
</gene>
<dbReference type="Proteomes" id="UP001306950">
    <property type="component" value="Unassembled WGS sequence"/>
</dbReference>
<organism evidence="3 4">
    <name type="scientific">Paenibacillus haidiansis</name>
    <dbReference type="NCBI Taxonomy" id="1574488"/>
    <lineage>
        <taxon>Bacteria</taxon>
        <taxon>Bacillati</taxon>
        <taxon>Bacillota</taxon>
        <taxon>Bacilli</taxon>
        <taxon>Bacillales</taxon>
        <taxon>Paenibacillaceae</taxon>
        <taxon>Paenibacillus</taxon>
    </lineage>
</organism>
<feature type="transmembrane region" description="Helical" evidence="1">
    <location>
        <begin position="392"/>
        <end position="412"/>
    </location>
</feature>
<dbReference type="EC" id="3.1.1.103" evidence="3"/>
<keyword evidence="1" id="KW-1133">Transmembrane helix</keyword>
<dbReference type="GO" id="GO:0016787">
    <property type="term" value="F:hydrolase activity"/>
    <property type="evidence" value="ECO:0007669"/>
    <property type="project" value="UniProtKB-KW"/>
</dbReference>
<evidence type="ECO:0000313" key="4">
    <source>
        <dbReference type="Proteomes" id="UP001306950"/>
    </source>
</evidence>
<proteinExistence type="predicted"/>
<protein>
    <submittedName>
        <fullName evidence="3">Serine hydrolase domain-containing protein</fullName>
        <ecNumber evidence="3">3.1.1.103</ecNumber>
    </submittedName>
</protein>
<keyword evidence="3" id="KW-0378">Hydrolase</keyword>
<dbReference type="PANTHER" id="PTHR46825">
    <property type="entry name" value="D-ALANYL-D-ALANINE-CARBOXYPEPTIDASE/ENDOPEPTIDASE AMPH"/>
    <property type="match status" value="1"/>
</dbReference>
<evidence type="ECO:0000259" key="2">
    <source>
        <dbReference type="Pfam" id="PF00144"/>
    </source>
</evidence>
<keyword evidence="1" id="KW-0472">Membrane</keyword>
<name>A0ABU7VSE5_9BACL</name>
<comment type="caution">
    <text evidence="3">The sequence shown here is derived from an EMBL/GenBank/DDBJ whole genome shotgun (WGS) entry which is preliminary data.</text>
</comment>
<feature type="transmembrane region" description="Helical" evidence="1">
    <location>
        <begin position="432"/>
        <end position="452"/>
    </location>
</feature>
<dbReference type="EMBL" id="JAZHPZ010000003">
    <property type="protein sequence ID" value="MEF2965789.1"/>
    <property type="molecule type" value="Genomic_DNA"/>
</dbReference>
<dbReference type="Gene3D" id="3.40.710.10">
    <property type="entry name" value="DD-peptidase/beta-lactamase superfamily"/>
    <property type="match status" value="1"/>
</dbReference>
<dbReference type="PANTHER" id="PTHR46825:SF12">
    <property type="entry name" value="PENICILLIN-BINDING PROTEIN 4"/>
    <property type="match status" value="1"/>
</dbReference>
<accession>A0ABU7VSE5</accession>
<feature type="domain" description="Beta-lactamase-related" evidence="2">
    <location>
        <begin position="5"/>
        <end position="321"/>
    </location>
</feature>
<keyword evidence="1" id="KW-0812">Transmembrane</keyword>